<dbReference type="PANTHER" id="PTHR42748">
    <property type="entry name" value="NITROGEN METABOLITE REPRESSION PROTEIN NMRA FAMILY MEMBER"/>
    <property type="match status" value="1"/>
</dbReference>
<sequence length="335" mass="36767">MSKLIVIIGVTGNQGSSVARTFLALPGWKVRGISRNPSSAASQNLSALGIEIVQGDVDDKGSLIPAFAGAHAIFANTDYFAPLFAAIGDPDLAAPQDGNAKRYAYDREVEQGVNIASVAASPAVLESLQRFIYSSLADATALSKGKYTEVYHFDSKAEVLRVIRDKYPEVAIRMSMLQMGHFVENLSAFPSMAPVKGDDGTFVMRRPNAKETRWEWVVARRDTGVFVRALVEDLEAGKTLLGVSEAMTGLEFLAVWGKVLGVETRYEEVSHEEFFADLPAAMSEEMGDAFRFMEDFDHCGGDEEVLIPAQLEKKLKLTSVEEWIRSEDWSSILKV</sequence>
<evidence type="ECO:0000313" key="4">
    <source>
        <dbReference type="EMBL" id="CZT00598.1"/>
    </source>
</evidence>
<proteinExistence type="inferred from homology"/>
<keyword evidence="5" id="KW-1185">Reference proteome</keyword>
<accession>A0A1E1KRF8</accession>
<dbReference type="InterPro" id="IPR008030">
    <property type="entry name" value="NmrA-like"/>
</dbReference>
<dbReference type="Pfam" id="PF05368">
    <property type="entry name" value="NmrA"/>
    <property type="match status" value="1"/>
</dbReference>
<organism evidence="4 5">
    <name type="scientific">Rhynchosporium agropyri</name>
    <dbReference type="NCBI Taxonomy" id="914238"/>
    <lineage>
        <taxon>Eukaryota</taxon>
        <taxon>Fungi</taxon>
        <taxon>Dikarya</taxon>
        <taxon>Ascomycota</taxon>
        <taxon>Pezizomycotina</taxon>
        <taxon>Leotiomycetes</taxon>
        <taxon>Helotiales</taxon>
        <taxon>Ploettnerulaceae</taxon>
        <taxon>Rhynchosporium</taxon>
    </lineage>
</organism>
<evidence type="ECO:0000313" key="5">
    <source>
        <dbReference type="Proteomes" id="UP000178912"/>
    </source>
</evidence>
<feature type="domain" description="NmrA-like" evidence="3">
    <location>
        <begin position="1"/>
        <end position="324"/>
    </location>
</feature>
<dbReference type="Gene3D" id="3.90.25.10">
    <property type="entry name" value="UDP-galactose 4-epimerase, domain 1"/>
    <property type="match status" value="1"/>
</dbReference>
<dbReference type="OrthoDB" id="3358371at2759"/>
<dbReference type="PANTHER" id="PTHR42748:SF26">
    <property type="entry name" value="NMRA-LIKE DOMAIN-CONTAINING PROTEIN"/>
    <property type="match status" value="1"/>
</dbReference>
<reference evidence="5" key="1">
    <citation type="submission" date="2016-03" db="EMBL/GenBank/DDBJ databases">
        <authorList>
            <person name="Guldener U."/>
        </authorList>
    </citation>
    <scope>NUCLEOTIDE SEQUENCE [LARGE SCALE GENOMIC DNA]</scope>
    <source>
        <strain evidence="5">04CH-RAC-A.6.1</strain>
    </source>
</reference>
<protein>
    <submittedName>
        <fullName evidence="4">Related to nitrogen metabolic regulation protein nmr</fullName>
    </submittedName>
</protein>
<evidence type="ECO:0000256" key="2">
    <source>
        <dbReference type="ARBA" id="ARBA00022857"/>
    </source>
</evidence>
<dbReference type="EMBL" id="FJUX01000046">
    <property type="protein sequence ID" value="CZT00598.1"/>
    <property type="molecule type" value="Genomic_DNA"/>
</dbReference>
<dbReference type="SUPFAM" id="SSF51735">
    <property type="entry name" value="NAD(P)-binding Rossmann-fold domains"/>
    <property type="match status" value="1"/>
</dbReference>
<dbReference type="GO" id="GO:0005634">
    <property type="term" value="C:nucleus"/>
    <property type="evidence" value="ECO:0007669"/>
    <property type="project" value="TreeGrafter"/>
</dbReference>
<evidence type="ECO:0000256" key="1">
    <source>
        <dbReference type="ARBA" id="ARBA00006328"/>
    </source>
</evidence>
<evidence type="ECO:0000259" key="3">
    <source>
        <dbReference type="Pfam" id="PF05368"/>
    </source>
</evidence>
<dbReference type="Proteomes" id="UP000178912">
    <property type="component" value="Unassembled WGS sequence"/>
</dbReference>
<dbReference type="InterPro" id="IPR036291">
    <property type="entry name" value="NAD(P)-bd_dom_sf"/>
</dbReference>
<comment type="similarity">
    <text evidence="1">Belongs to the NmrA-type oxidoreductase family.</text>
</comment>
<name>A0A1E1KRF8_9HELO</name>
<dbReference type="InterPro" id="IPR051164">
    <property type="entry name" value="NmrA-like_oxidored"/>
</dbReference>
<dbReference type="CDD" id="cd05251">
    <property type="entry name" value="NmrA_like_SDR_a"/>
    <property type="match status" value="1"/>
</dbReference>
<keyword evidence="2" id="KW-0521">NADP</keyword>
<dbReference type="Gene3D" id="3.40.50.720">
    <property type="entry name" value="NAD(P)-binding Rossmann-like Domain"/>
    <property type="match status" value="1"/>
</dbReference>
<gene>
    <name evidence="4" type="ORF">RAG0_08582</name>
</gene>
<dbReference type="AlphaFoldDB" id="A0A1E1KRF8"/>